<sequence>MISALFKGLLNFILKLFELIMSPFVSAITALFPDVRCCIFLY</sequence>
<proteinExistence type="predicted"/>
<organism evidence="1">
    <name type="scientific">Inoviridae sp. ctD5y3</name>
    <dbReference type="NCBI Taxonomy" id="2827624"/>
    <lineage>
        <taxon>Viruses</taxon>
        <taxon>Monodnaviria</taxon>
        <taxon>Loebvirae</taxon>
        <taxon>Hofneiviricota</taxon>
        <taxon>Faserviricetes</taxon>
        <taxon>Tubulavirales</taxon>
        <taxon>Inoviridae</taxon>
    </lineage>
</organism>
<reference evidence="1" key="1">
    <citation type="journal article" date="2021" name="Proc. Natl. Acad. Sci. U.S.A.">
        <title>A Catalog of Tens of Thousands of Viruses from Human Metagenomes Reveals Hidden Associations with Chronic Diseases.</title>
        <authorList>
            <person name="Tisza M.J."/>
            <person name="Buck C.B."/>
        </authorList>
    </citation>
    <scope>NUCLEOTIDE SEQUENCE</scope>
    <source>
        <strain evidence="1">CtD5y3</strain>
    </source>
</reference>
<evidence type="ECO:0000313" key="1">
    <source>
        <dbReference type="EMBL" id="DAD72614.1"/>
    </source>
</evidence>
<name>A0A8S5LRN6_9VIRU</name>
<accession>A0A8S5LRN6</accession>
<dbReference type="EMBL" id="BK015903">
    <property type="protein sequence ID" value="DAD72614.1"/>
    <property type="molecule type" value="Genomic_DNA"/>
</dbReference>
<protein>
    <submittedName>
        <fullName evidence="1">Uncharacterized protein</fullName>
    </submittedName>
</protein>